<evidence type="ECO:0000256" key="1">
    <source>
        <dbReference type="SAM" id="Phobius"/>
    </source>
</evidence>
<feature type="transmembrane region" description="Helical" evidence="1">
    <location>
        <begin position="567"/>
        <end position="586"/>
    </location>
</feature>
<feature type="transmembrane region" description="Helical" evidence="1">
    <location>
        <begin position="299"/>
        <end position="318"/>
    </location>
</feature>
<dbReference type="OrthoDB" id="5422830at2"/>
<organism evidence="2 3">
    <name type="scientific">Shewanella mangrovi</name>
    <dbReference type="NCBI Taxonomy" id="1515746"/>
    <lineage>
        <taxon>Bacteria</taxon>
        <taxon>Pseudomonadati</taxon>
        <taxon>Pseudomonadota</taxon>
        <taxon>Gammaproteobacteria</taxon>
        <taxon>Alteromonadales</taxon>
        <taxon>Shewanellaceae</taxon>
        <taxon>Shewanella</taxon>
    </lineage>
</organism>
<feature type="transmembrane region" description="Helical" evidence="1">
    <location>
        <begin position="835"/>
        <end position="852"/>
    </location>
</feature>
<dbReference type="EMBL" id="JPEO01000003">
    <property type="protein sequence ID" value="KFZ37980.1"/>
    <property type="molecule type" value="Genomic_DNA"/>
</dbReference>
<dbReference type="PANTHER" id="PTHR38434:SF1">
    <property type="entry name" value="BLL2549 PROTEIN"/>
    <property type="match status" value="1"/>
</dbReference>
<dbReference type="AlphaFoldDB" id="A0A094JDK1"/>
<feature type="transmembrane region" description="Helical" evidence="1">
    <location>
        <begin position="858"/>
        <end position="878"/>
    </location>
</feature>
<feature type="transmembrane region" description="Helical" evidence="1">
    <location>
        <begin position="131"/>
        <end position="151"/>
    </location>
</feature>
<feature type="transmembrane region" description="Helical" evidence="1">
    <location>
        <begin position="768"/>
        <end position="786"/>
    </location>
</feature>
<reference evidence="2 3" key="1">
    <citation type="submission" date="2014-06" db="EMBL/GenBank/DDBJ databases">
        <title>Shewanella sp. YQH10.</title>
        <authorList>
            <person name="Liu Y."/>
            <person name="Zeng R."/>
        </authorList>
    </citation>
    <scope>NUCLEOTIDE SEQUENCE [LARGE SCALE GENOMIC DNA]</scope>
    <source>
        <strain evidence="2 3">YQH10</strain>
    </source>
</reference>
<name>A0A094JDK1_9GAMM</name>
<feature type="transmembrane region" description="Helical" evidence="1">
    <location>
        <begin position="359"/>
        <end position="378"/>
    </location>
</feature>
<feature type="transmembrane region" description="Helical" evidence="1">
    <location>
        <begin position="163"/>
        <end position="180"/>
    </location>
</feature>
<feature type="transmembrane region" description="Helical" evidence="1">
    <location>
        <begin position="625"/>
        <end position="643"/>
    </location>
</feature>
<dbReference type="RefSeq" id="WP_037440543.1">
    <property type="nucleotide sequence ID" value="NZ_JPEO01000003.1"/>
</dbReference>
<feature type="transmembrane region" description="Helical" evidence="1">
    <location>
        <begin position="6"/>
        <end position="23"/>
    </location>
</feature>
<feature type="transmembrane region" description="Helical" evidence="1">
    <location>
        <begin position="655"/>
        <end position="680"/>
    </location>
</feature>
<gene>
    <name evidence="2" type="ORF">HR45_05565</name>
</gene>
<feature type="transmembrane region" description="Helical" evidence="1">
    <location>
        <begin position="433"/>
        <end position="455"/>
    </location>
</feature>
<feature type="transmembrane region" description="Helical" evidence="1">
    <location>
        <begin position="598"/>
        <end position="618"/>
    </location>
</feature>
<keyword evidence="1" id="KW-0812">Transmembrane</keyword>
<feature type="transmembrane region" description="Helical" evidence="1">
    <location>
        <begin position="224"/>
        <end position="243"/>
    </location>
</feature>
<feature type="transmembrane region" description="Helical" evidence="1">
    <location>
        <begin position="201"/>
        <end position="218"/>
    </location>
</feature>
<evidence type="ECO:0008006" key="4">
    <source>
        <dbReference type="Google" id="ProtNLM"/>
    </source>
</evidence>
<protein>
    <recommendedName>
        <fullName evidence="4">DUF2339 domain-containing protein</fullName>
    </recommendedName>
</protein>
<evidence type="ECO:0000313" key="2">
    <source>
        <dbReference type="EMBL" id="KFZ37980.1"/>
    </source>
</evidence>
<feature type="transmembrane region" description="Helical" evidence="1">
    <location>
        <begin position="273"/>
        <end position="292"/>
    </location>
</feature>
<dbReference type="eggNOG" id="COG5373">
    <property type="taxonomic scope" value="Bacteria"/>
</dbReference>
<feature type="transmembrane region" description="Helical" evidence="1">
    <location>
        <begin position="542"/>
        <end position="558"/>
    </location>
</feature>
<feature type="transmembrane region" description="Helical" evidence="1">
    <location>
        <begin position="250"/>
        <end position="267"/>
    </location>
</feature>
<dbReference type="Proteomes" id="UP000029264">
    <property type="component" value="Unassembled WGS sequence"/>
</dbReference>
<dbReference type="Pfam" id="PF10101">
    <property type="entry name" value="DUF2339"/>
    <property type="match status" value="1"/>
</dbReference>
<dbReference type="PIRSF" id="PIRSF035905">
    <property type="entry name" value="UCP035905_mp"/>
    <property type="match status" value="1"/>
</dbReference>
<feature type="transmembrane region" description="Helical" evidence="1">
    <location>
        <begin position="806"/>
        <end position="823"/>
    </location>
</feature>
<feature type="transmembrane region" description="Helical" evidence="1">
    <location>
        <begin position="493"/>
        <end position="512"/>
    </location>
</feature>
<keyword evidence="1" id="KW-0472">Membrane</keyword>
<dbReference type="InterPro" id="IPR019286">
    <property type="entry name" value="DUF2339_TM"/>
</dbReference>
<sequence length="893" mass="98340">MEEILVLLVLVLAVLAILAFVEVQRLTKRVNTLAVGLKMMRQQLESLRHEQAATATYLNQANSDAHPQTAQAEPTPVAAALEPPRIAKSAAPMAAVKAQDDRNAQKHSANRSNHSIPAWQQILISHFKDNWLVWCGGLALVFGLGYLVQFIAHRVDTTPATRIGIALFISLAIIGVGEWLHRKINNGQAVTGKLGKDYIPAAIVAAGTTGVYASLVFATVSYQLLSTSVAMLFIAATALLSLFAGIRYGSLMAVLGLVGGYLAPLWLSSGTGAYFTLACYICAVSAVGLYVLRRCQLPWLLWGVFTGHMLWMALITVLVPNVLWWTVIFYPVSAYLLSTVPAQSWLLRGEAIACRGFQSYFAPVLLSLMLLLGCNMQLLPSNSVSSTMVSLLLALLLWQPMLLLRRHRYHTPALAAWLTLVLASSQYPLVHHYIALPVLVGIVAVWWLLTMAQAYLANRSDDNKVSYWWLVAGPQLLIASLLVYTDAHLPQQLWLSSLLSAVVMAVLAFAAVKIDRLRADFSTAIHALLLVNSALWFDGPTFGLLLALQVLVIVWQTAKQLPVMHAFVPKVFVSLLLLRLTLLPFMPDWHMGSWPLWSLAWVTCIPPLLVLAFAMRIAQQAKLILADWLEGALIHIAALFLFIESHYLVTGSYLVFSDIDLISCSFWLIEALGLCAVYGYRQQRCQHAAMQKFYLVYRQLLQGAAAFCVLLINVQFMPLWSDSVTGADWPVFNPLALGWLIPGALLLLATQRRWLPSLPKIDDMQLKLARYAIGGALVGIWLILSIRQFWQPGMLNIEVGTTMAEWLSYSVTLILAGCALTFGGIRQQQALMQKLGLALLGVAALKVFLSDIGHLDGVWRVVSFLGLGLALIAIGRLFQVLKQRQQAAAESSD</sequence>
<keyword evidence="1" id="KW-1133">Transmembrane helix</keyword>
<accession>A0A094JDK1</accession>
<proteinExistence type="predicted"/>
<feature type="transmembrane region" description="Helical" evidence="1">
    <location>
        <begin position="467"/>
        <end position="487"/>
    </location>
</feature>
<dbReference type="InterPro" id="IPR014600">
    <property type="entry name" value="UCP035905_mem"/>
</dbReference>
<evidence type="ECO:0000313" key="3">
    <source>
        <dbReference type="Proteomes" id="UP000029264"/>
    </source>
</evidence>
<dbReference type="STRING" id="1515746.HR45_05565"/>
<keyword evidence="3" id="KW-1185">Reference proteome</keyword>
<feature type="transmembrane region" description="Helical" evidence="1">
    <location>
        <begin position="384"/>
        <end position="404"/>
    </location>
</feature>
<comment type="caution">
    <text evidence="2">The sequence shown here is derived from an EMBL/GenBank/DDBJ whole genome shotgun (WGS) entry which is preliminary data.</text>
</comment>
<dbReference type="PANTHER" id="PTHR38434">
    <property type="entry name" value="BLL2549 PROTEIN"/>
    <property type="match status" value="1"/>
</dbReference>
<feature type="transmembrane region" description="Helical" evidence="1">
    <location>
        <begin position="731"/>
        <end position="748"/>
    </location>
</feature>
<feature type="transmembrane region" description="Helical" evidence="1">
    <location>
        <begin position="700"/>
        <end position="719"/>
    </location>
</feature>
<feature type="transmembrane region" description="Helical" evidence="1">
    <location>
        <begin position="324"/>
        <end position="347"/>
    </location>
</feature>